<evidence type="ECO:0000313" key="1">
    <source>
        <dbReference type="EMBL" id="CAE4625699.1"/>
    </source>
</evidence>
<proteinExistence type="predicted"/>
<protein>
    <submittedName>
        <fullName evidence="1">Uncharacterized protein</fullName>
    </submittedName>
</protein>
<dbReference type="SUPFAM" id="SSF51735">
    <property type="entry name" value="NAD(P)-binding Rossmann-fold domains"/>
    <property type="match status" value="1"/>
</dbReference>
<name>A0A7S4RUV0_9STRA</name>
<dbReference type="EMBL" id="HBNS01031398">
    <property type="protein sequence ID" value="CAE4625699.1"/>
    <property type="molecule type" value="Transcribed_RNA"/>
</dbReference>
<accession>A0A7S4RUV0</accession>
<reference evidence="1" key="1">
    <citation type="submission" date="2021-01" db="EMBL/GenBank/DDBJ databases">
        <authorList>
            <person name="Corre E."/>
            <person name="Pelletier E."/>
            <person name="Niang G."/>
            <person name="Scheremetjew M."/>
            <person name="Finn R."/>
            <person name="Kale V."/>
            <person name="Holt S."/>
            <person name="Cochrane G."/>
            <person name="Meng A."/>
            <person name="Brown T."/>
            <person name="Cohen L."/>
        </authorList>
    </citation>
    <scope>NUCLEOTIDE SEQUENCE</scope>
    <source>
        <strain evidence="1">GSO104</strain>
    </source>
</reference>
<dbReference type="InterPro" id="IPR036291">
    <property type="entry name" value="NAD(P)-bd_dom_sf"/>
</dbReference>
<gene>
    <name evidence="1" type="ORF">DBRI00130_LOCUS24611</name>
</gene>
<dbReference type="InterPro" id="IPR023401">
    <property type="entry name" value="ODC_N"/>
</dbReference>
<sequence>MIIGASLLAYDSSHLEMEPTPLRVVTMRQIADLLPNLISDDTLQNQKAAFVAHSMNKGTISPVQTLGQTPAGPMLGGKQSQVCVKTGYINEDEIFVTKVAGGGAEGYGNTGIVLVSSQRSLQPQYVLQDNAILTEIRTAAATALASRYFLPKKVTRIGLFGGESPSILAVAFPYACN</sequence>
<dbReference type="AlphaFoldDB" id="A0A7S4RUV0"/>
<organism evidence="1">
    <name type="scientific">Ditylum brightwellii</name>
    <dbReference type="NCBI Taxonomy" id="49249"/>
    <lineage>
        <taxon>Eukaryota</taxon>
        <taxon>Sar</taxon>
        <taxon>Stramenopiles</taxon>
        <taxon>Ochrophyta</taxon>
        <taxon>Bacillariophyta</taxon>
        <taxon>Mediophyceae</taxon>
        <taxon>Lithodesmiophycidae</taxon>
        <taxon>Lithodesmiales</taxon>
        <taxon>Lithodesmiaceae</taxon>
        <taxon>Ditylum</taxon>
    </lineage>
</organism>
<dbReference type="Gene3D" id="3.30.1780.10">
    <property type="entry name" value="ornithine cyclodeaminase, domain 1"/>
    <property type="match status" value="1"/>
</dbReference>